<keyword evidence="18" id="KW-1185">Reference proteome</keyword>
<evidence type="ECO:0000256" key="10">
    <source>
        <dbReference type="ARBA" id="ARBA00023002"/>
    </source>
</evidence>
<dbReference type="PROSITE" id="PS50817">
    <property type="entry name" value="INTEIN_N_TER"/>
    <property type="match status" value="1"/>
</dbReference>
<dbReference type="CDD" id="cd00081">
    <property type="entry name" value="Hint"/>
    <property type="match status" value="1"/>
</dbReference>
<dbReference type="Pfam" id="PF14890">
    <property type="entry name" value="Intein_splicing"/>
    <property type="match status" value="1"/>
</dbReference>
<evidence type="ECO:0000256" key="7">
    <source>
        <dbReference type="ARBA" id="ARBA00022741"/>
    </source>
</evidence>
<dbReference type="HOGENOM" id="CLU_000404_2_0_9"/>
<comment type="catalytic activity">
    <reaction evidence="14">
        <text>a 2'-deoxyribonucleoside 5'-diphosphate + [thioredoxin]-disulfide + H2O = a ribonucleoside 5'-diphosphate + [thioredoxin]-dithiol</text>
        <dbReference type="Rhea" id="RHEA:23252"/>
        <dbReference type="Rhea" id="RHEA-COMP:10698"/>
        <dbReference type="Rhea" id="RHEA-COMP:10700"/>
        <dbReference type="ChEBI" id="CHEBI:15377"/>
        <dbReference type="ChEBI" id="CHEBI:29950"/>
        <dbReference type="ChEBI" id="CHEBI:50058"/>
        <dbReference type="ChEBI" id="CHEBI:57930"/>
        <dbReference type="ChEBI" id="CHEBI:73316"/>
        <dbReference type="EC" id="1.17.4.1"/>
    </reaction>
</comment>
<evidence type="ECO:0000256" key="1">
    <source>
        <dbReference type="ARBA" id="ARBA00001922"/>
    </source>
</evidence>
<dbReference type="PROSITE" id="PS50819">
    <property type="entry name" value="INTEIN_ENDONUCLEASE"/>
    <property type="match status" value="1"/>
</dbReference>
<evidence type="ECO:0000256" key="13">
    <source>
        <dbReference type="ARBA" id="ARBA00033050"/>
    </source>
</evidence>
<dbReference type="InterPro" id="IPR006142">
    <property type="entry name" value="INTEIN"/>
</dbReference>
<dbReference type="SUPFAM" id="SSF55608">
    <property type="entry name" value="Homing endonucleases"/>
    <property type="match status" value="1"/>
</dbReference>
<proteinExistence type="inferred from homology"/>
<comment type="function">
    <text evidence="12">Catalyzes the reduction of ribonucleotides to deoxyribonucleotides. May function to provide a pool of deoxyribonucleotide precursors for DNA repair during oxygen limitation and/or for immediate growth after restoration of oxygen.</text>
</comment>
<sequence>METKGTNALTGLSEKIFLDRYAWKNADSSETKVGDVVLVLTKDDPKFPAKEVGEVIARKGSVVTVRTRSGAVVESDVEKLTLTVEKTPEEMWNRLAGAMASVEDTVEKQKTWSERFRYILDDWKLVPGGRIAAGAGASEELTLFNCYVIPSPHDSRGGIMSTLSEMTEIMARGGGVGINLSSLRPRRSIVAGVNGSSSGAVSWGGLFSYTTGLIEQGGSRRGALMLMINDWHPDLMDFITVKQTMGQVTNANLSVCVSNDFMKAVKEDLDWELVFPDTRDPQYNELWDGDLEAWRQRGKRVIHYKTVRARDVWHTIIESAWKSAEPGVVFMEYYNQMSNSWYFNPIICTNPCFHPETRITSEYGLITIEELYKKTAGQSFLVGTDVRLVEQARVVGGRSYELPGIEMRRAVVFPTGVKETVVVSLQNGMEIKVTPDHRLYTSGGWKEARYLTNEDYVYVQSGEGRFAAQDELGEQWGLFLGWLTGDGWVSKRGDIGMVFGAEDGDALERLLEAGEVLSGVKAKIFERENGTKQVNWWRKALCDKLIGLGVKAVKAPEKEVPDAIFTSTETTVTAFLQGLFSADGTVYDRDEMHRTVRLTSSSRKLLQGVQLLLLNYGINSSIYARPKQAQAQFQYTTKDGEVRLYESRDFFELVISGNNIVVFKEKIGLNLVARKQEALQRIARPSRKSEKFLSKVARVIPGETITVYDITEPVTHSLVANGIVAHNCGEQGLPAWGVCNLSAVNLSKFYDEKKHDVDWEELAKVTRWSTRFLDNVIDKTPYHFPENEANQKNERRVGLGTMGLAELMIKLEIRYGSPESLEFLDRIYGFIAREAYMASTEIAAEKGSFKAFEADKFLQSGFMKNMVSEFPEVGEAVTKRGMRNVTVLTQAPTGSTGTMVGTSTGIEPYFAFEYFRQSRLGFDKQLVPIAQAWKDAHPGEELPEFFVTAMDLSAEDHIRAQAAIQRWVDSSISKTANCPADFTVEETKQLYELAFDLGCKGVTIYRDGSRDVQVLSTKKDEDKKADASVETPAAEPQGAVGVPASEVQPAASAAAQPGLTTISATSGADKNAASVKAAAAGKEDASIGSMNATLNASVSPKNEAVFDKEYKRRPQVLRGATYKVNTPFGMAYITINDLNGTPGEIFLNVGKAGSDVFAMAEALGRVCSLFLRYGDHGNKVKLLIKHLKGIGGSGAIGFGANRVESIADAVAKSLELHMQSAEELAASYVNAPLASTLETLEAEAQPDTADGRSHAAPAHGLNPYASGSLDLCPSCGSASLLNVEGCKTCQNCGYSRCN</sequence>
<dbReference type="PROSITE" id="PS50818">
    <property type="entry name" value="INTEIN_C_TER"/>
    <property type="match status" value="1"/>
</dbReference>
<keyword evidence="11" id="KW-0170">Cobalt</keyword>
<dbReference type="STRING" id="1126833.VN24_25955"/>
<dbReference type="Proteomes" id="UP000032633">
    <property type="component" value="Chromosome"/>
</dbReference>
<keyword evidence="7" id="KW-0547">Nucleotide-binding</keyword>
<evidence type="ECO:0000256" key="8">
    <source>
        <dbReference type="ARBA" id="ARBA00022813"/>
    </source>
</evidence>
<dbReference type="NCBIfam" id="TIGR01445">
    <property type="entry name" value="intein_Nterm"/>
    <property type="match status" value="1"/>
</dbReference>
<dbReference type="InterPro" id="IPR050862">
    <property type="entry name" value="RdRp_reductase_class-2"/>
</dbReference>
<reference evidence="17 18" key="1">
    <citation type="journal article" date="2015" name="J. Biotechnol.">
        <title>Complete genome sequence of Paenibacillus beijingensis 7188(T) (=DSM 24997(T)), a novel rhizobacterium from jujube garden soil.</title>
        <authorList>
            <person name="Kwak Y."/>
            <person name="Shin J.H."/>
        </authorList>
    </citation>
    <scope>NUCLEOTIDE SEQUENCE [LARGE SCALE GENOMIC DNA]</scope>
    <source>
        <strain evidence="17 18">DSM 24997</strain>
    </source>
</reference>
<evidence type="ECO:0000256" key="3">
    <source>
        <dbReference type="ARBA" id="ARBA00012274"/>
    </source>
</evidence>
<evidence type="ECO:0000256" key="2">
    <source>
        <dbReference type="ARBA" id="ARBA00007405"/>
    </source>
</evidence>
<dbReference type="InterPro" id="IPR027434">
    <property type="entry name" value="Homing_endonucl"/>
</dbReference>
<dbReference type="PRINTS" id="PR00379">
    <property type="entry name" value="INTEIN"/>
</dbReference>
<dbReference type="GO" id="GO:0004748">
    <property type="term" value="F:ribonucleoside-diphosphate reductase activity, thioredoxin disulfide as acceptor"/>
    <property type="evidence" value="ECO:0007669"/>
    <property type="project" value="UniProtKB-EC"/>
</dbReference>
<evidence type="ECO:0000256" key="6">
    <source>
        <dbReference type="ARBA" id="ARBA00022634"/>
    </source>
</evidence>
<reference evidence="18" key="2">
    <citation type="submission" date="2015-03" db="EMBL/GenBank/DDBJ databases">
        <title>Genome sequence of Paenibacillus beijingensis strain DSM 24997T.</title>
        <authorList>
            <person name="Kwak Y."/>
            <person name="Shin J.-H."/>
        </authorList>
    </citation>
    <scope>NUCLEOTIDE SEQUENCE [LARGE SCALE GENOMIC DNA]</scope>
    <source>
        <strain evidence="18">DSM 24997</strain>
    </source>
</reference>
<dbReference type="GO" id="GO:0031419">
    <property type="term" value="F:cobalamin binding"/>
    <property type="evidence" value="ECO:0007669"/>
    <property type="project" value="UniProtKB-KW"/>
</dbReference>
<dbReference type="InterPro" id="IPR003587">
    <property type="entry name" value="Hint_dom_N"/>
</dbReference>
<dbReference type="EC" id="1.17.4.1" evidence="3"/>
<protein>
    <recommendedName>
        <fullName evidence="4">Vitamin B12-dependent ribonucleotide reductase</fullName>
        <ecNumber evidence="3">1.17.4.1</ecNumber>
    </recommendedName>
    <alternativeName>
        <fullName evidence="13">Ribonucleoside-diphosphate reductase NrdJ</fullName>
    </alternativeName>
</protein>
<dbReference type="InterPro" id="IPR004860">
    <property type="entry name" value="LAGLIDADG_dom"/>
</dbReference>
<dbReference type="PANTHER" id="PTHR43371:SF1">
    <property type="entry name" value="RIBONUCLEOSIDE-DIPHOSPHATE REDUCTASE"/>
    <property type="match status" value="1"/>
</dbReference>
<dbReference type="GO" id="GO:0000166">
    <property type="term" value="F:nucleotide binding"/>
    <property type="evidence" value="ECO:0007669"/>
    <property type="project" value="UniProtKB-KW"/>
</dbReference>
<keyword evidence="9" id="KW-0651">Protein splicing</keyword>
<dbReference type="SUPFAM" id="SSF51998">
    <property type="entry name" value="PFL-like glycyl radical enzymes"/>
    <property type="match status" value="1"/>
</dbReference>
<dbReference type="SMART" id="SM00306">
    <property type="entry name" value="HintN"/>
    <property type="match status" value="1"/>
</dbReference>
<evidence type="ECO:0000256" key="4">
    <source>
        <dbReference type="ARBA" id="ARBA00014409"/>
    </source>
</evidence>
<evidence type="ECO:0000256" key="9">
    <source>
        <dbReference type="ARBA" id="ARBA00023000"/>
    </source>
</evidence>
<keyword evidence="10" id="KW-0560">Oxidoreductase</keyword>
<dbReference type="InterPro" id="IPR004042">
    <property type="entry name" value="Intein_endonuc_central"/>
</dbReference>
<gene>
    <name evidence="17" type="ORF">VN24_25955</name>
</gene>
<evidence type="ECO:0000256" key="14">
    <source>
        <dbReference type="ARBA" id="ARBA00047754"/>
    </source>
</evidence>
<dbReference type="GO" id="GO:0071897">
    <property type="term" value="P:DNA biosynthetic process"/>
    <property type="evidence" value="ECO:0007669"/>
    <property type="project" value="UniProtKB-KW"/>
</dbReference>
<dbReference type="Gene3D" id="3.10.28.10">
    <property type="entry name" value="Homing endonucleases"/>
    <property type="match status" value="1"/>
</dbReference>
<dbReference type="PANTHER" id="PTHR43371">
    <property type="entry name" value="VITAMIN B12-DEPENDENT RIBONUCLEOTIDE REDUCTASE"/>
    <property type="match status" value="1"/>
</dbReference>
<evidence type="ECO:0000313" key="18">
    <source>
        <dbReference type="Proteomes" id="UP000032633"/>
    </source>
</evidence>
<evidence type="ECO:0000256" key="11">
    <source>
        <dbReference type="ARBA" id="ARBA00023285"/>
    </source>
</evidence>
<dbReference type="Gene3D" id="3.20.70.20">
    <property type="match status" value="2"/>
</dbReference>
<dbReference type="KEGG" id="pbj:VN24_25955"/>
<dbReference type="Pfam" id="PF12637">
    <property type="entry name" value="TSCPD"/>
    <property type="match status" value="1"/>
</dbReference>
<dbReference type="NCBIfam" id="TIGR01443">
    <property type="entry name" value="intein_Cterm"/>
    <property type="match status" value="1"/>
</dbReference>
<dbReference type="PATRIC" id="fig|1126833.4.peg.5712"/>
<dbReference type="Pfam" id="PF14528">
    <property type="entry name" value="LAGLIDADG_3"/>
    <property type="match status" value="1"/>
</dbReference>
<comment type="cofactor">
    <cofactor evidence="1">
        <name>adenosylcob(III)alamin</name>
        <dbReference type="ChEBI" id="CHEBI:18408"/>
    </cofactor>
</comment>
<dbReference type="RefSeq" id="WP_045672796.1">
    <property type="nucleotide sequence ID" value="NZ_CP011058.1"/>
</dbReference>
<evidence type="ECO:0000256" key="5">
    <source>
        <dbReference type="ARBA" id="ARBA00022628"/>
    </source>
</evidence>
<dbReference type="InterPro" id="IPR030934">
    <property type="entry name" value="Intein_C"/>
</dbReference>
<name>A0A0D5NQ38_9BACL</name>
<dbReference type="GO" id="GO:0016539">
    <property type="term" value="P:intein-mediated protein splicing"/>
    <property type="evidence" value="ECO:0007669"/>
    <property type="project" value="InterPro"/>
</dbReference>
<organism evidence="17 18">
    <name type="scientific">Paenibacillus beijingensis</name>
    <dbReference type="NCBI Taxonomy" id="1126833"/>
    <lineage>
        <taxon>Bacteria</taxon>
        <taxon>Bacillati</taxon>
        <taxon>Bacillota</taxon>
        <taxon>Bacilli</taxon>
        <taxon>Bacillales</taxon>
        <taxon>Paenibacillaceae</taxon>
        <taxon>Paenibacillus</taxon>
    </lineage>
</organism>
<dbReference type="SMART" id="SM00305">
    <property type="entry name" value="HintC"/>
    <property type="match status" value="1"/>
</dbReference>
<dbReference type="InterPro" id="IPR036844">
    <property type="entry name" value="Hint_dom_sf"/>
</dbReference>
<dbReference type="SUPFAM" id="SSF51294">
    <property type="entry name" value="Hedgehog/intein (Hint) domain"/>
    <property type="match status" value="1"/>
</dbReference>
<evidence type="ECO:0000259" key="16">
    <source>
        <dbReference type="PROSITE" id="PS50819"/>
    </source>
</evidence>
<feature type="region of interest" description="Disordered" evidence="15">
    <location>
        <begin position="1016"/>
        <end position="1040"/>
    </location>
</feature>
<evidence type="ECO:0000313" key="17">
    <source>
        <dbReference type="EMBL" id="AJY77371.1"/>
    </source>
</evidence>
<evidence type="ECO:0000256" key="15">
    <source>
        <dbReference type="SAM" id="MobiDB-lite"/>
    </source>
</evidence>
<dbReference type="GO" id="GO:0004519">
    <property type="term" value="F:endonuclease activity"/>
    <property type="evidence" value="ECO:0007669"/>
    <property type="project" value="InterPro"/>
</dbReference>
<feature type="domain" description="DOD-type homing endonuclease" evidence="16">
    <location>
        <begin position="479"/>
        <end position="618"/>
    </location>
</feature>
<dbReference type="InterPro" id="IPR000788">
    <property type="entry name" value="RNR_lg_C"/>
</dbReference>
<keyword evidence="8" id="KW-0068">Autocatalytic cleavage</keyword>
<dbReference type="Gene3D" id="2.170.16.10">
    <property type="entry name" value="Hedgehog/Intein (Hint) domain"/>
    <property type="match status" value="1"/>
</dbReference>
<keyword evidence="6" id="KW-0237">DNA synthesis</keyword>
<comment type="similarity">
    <text evidence="2">Belongs to the ribonucleoside diphosphate reductase class-2 family.</text>
</comment>
<dbReference type="InterPro" id="IPR003586">
    <property type="entry name" value="Hint_dom_C"/>
</dbReference>
<keyword evidence="5" id="KW-0846">Cobalamin</keyword>
<dbReference type="InterPro" id="IPR024434">
    <property type="entry name" value="TSCPD_dom"/>
</dbReference>
<accession>A0A0D5NQ38</accession>
<dbReference type="EMBL" id="CP011058">
    <property type="protein sequence ID" value="AJY77371.1"/>
    <property type="molecule type" value="Genomic_DNA"/>
</dbReference>
<dbReference type="Pfam" id="PF02867">
    <property type="entry name" value="Ribonuc_red_lgC"/>
    <property type="match status" value="1"/>
</dbReference>
<evidence type="ECO:0000256" key="12">
    <source>
        <dbReference type="ARBA" id="ARBA00025437"/>
    </source>
</evidence>
<dbReference type="InterPro" id="IPR006141">
    <property type="entry name" value="Intein_N"/>
</dbReference>
<feature type="compositionally biased region" description="Basic and acidic residues" evidence="15">
    <location>
        <begin position="1017"/>
        <end position="1027"/>
    </location>
</feature>